<evidence type="ECO:0000256" key="2">
    <source>
        <dbReference type="ARBA" id="ARBA00023015"/>
    </source>
</evidence>
<dbReference type="STRING" id="401625.A0A0P1B9E3"/>
<dbReference type="PANTHER" id="PTHR47343">
    <property type="entry name" value="TRANSCRIPTIONAL ACTIVATOR SPT7"/>
    <property type="match status" value="1"/>
</dbReference>
<dbReference type="PRINTS" id="PR00503">
    <property type="entry name" value="BROMODOMAIN"/>
</dbReference>
<dbReference type="GO" id="GO:0016740">
    <property type="term" value="F:transferase activity"/>
    <property type="evidence" value="ECO:0007669"/>
    <property type="project" value="UniProtKB-KW"/>
</dbReference>
<feature type="region of interest" description="Disordered" evidence="7">
    <location>
        <begin position="536"/>
        <end position="581"/>
    </location>
</feature>
<evidence type="ECO:0000256" key="6">
    <source>
        <dbReference type="PROSITE-ProRule" id="PRU00035"/>
    </source>
</evidence>
<dbReference type="AlphaFoldDB" id="A0A0P1B9E3"/>
<dbReference type="GO" id="GO:0000124">
    <property type="term" value="C:SAGA complex"/>
    <property type="evidence" value="ECO:0007669"/>
    <property type="project" value="InterPro"/>
</dbReference>
<dbReference type="InterPro" id="IPR006565">
    <property type="entry name" value="BTP"/>
</dbReference>
<dbReference type="OrthoDB" id="21449at2759"/>
<dbReference type="GO" id="GO:0005634">
    <property type="term" value="C:nucleus"/>
    <property type="evidence" value="ECO:0007669"/>
    <property type="project" value="UniProtKB-SubCell"/>
</dbReference>
<dbReference type="EMBL" id="CCYA01000065">
    <property type="protein sequence ID" value="CEH11711.1"/>
    <property type="molecule type" value="Genomic_DNA"/>
</dbReference>
<keyword evidence="5" id="KW-0539">Nucleus</keyword>
<accession>A0A0P1B9E3</accession>
<dbReference type="GO" id="GO:0046982">
    <property type="term" value="F:protein heterodimerization activity"/>
    <property type="evidence" value="ECO:0007669"/>
    <property type="project" value="InterPro"/>
</dbReference>
<dbReference type="PROSITE" id="PS00633">
    <property type="entry name" value="BROMODOMAIN_1"/>
    <property type="match status" value="1"/>
</dbReference>
<dbReference type="GO" id="GO:0005198">
    <property type="term" value="F:structural molecule activity"/>
    <property type="evidence" value="ECO:0007669"/>
    <property type="project" value="TreeGrafter"/>
</dbReference>
<evidence type="ECO:0000256" key="3">
    <source>
        <dbReference type="ARBA" id="ARBA00023117"/>
    </source>
</evidence>
<feature type="compositionally biased region" description="Acidic residues" evidence="7">
    <location>
        <begin position="550"/>
        <end position="568"/>
    </location>
</feature>
<keyword evidence="4" id="KW-0804">Transcription</keyword>
<protein>
    <submittedName>
        <fullName evidence="9">Histone acetyltransferase SAGA/ADA, catalytic subunit PCAF/GCN5 and related proteins</fullName>
    </submittedName>
</protein>
<dbReference type="InterPro" id="IPR036427">
    <property type="entry name" value="Bromodomain-like_sf"/>
</dbReference>
<dbReference type="InterPro" id="IPR037782">
    <property type="entry name" value="Spt7"/>
</dbReference>
<keyword evidence="9" id="KW-0808">Transferase</keyword>
<feature type="region of interest" description="Disordered" evidence="7">
    <location>
        <begin position="610"/>
        <end position="631"/>
    </location>
</feature>
<proteinExistence type="predicted"/>
<dbReference type="Proteomes" id="UP000054845">
    <property type="component" value="Unassembled WGS sequence"/>
</dbReference>
<evidence type="ECO:0000256" key="4">
    <source>
        <dbReference type="ARBA" id="ARBA00023163"/>
    </source>
</evidence>
<dbReference type="PANTHER" id="PTHR47343:SF1">
    <property type="entry name" value="TRANSCRIPTIONAL ACTIVATOR SPT7"/>
    <property type="match status" value="1"/>
</dbReference>
<organism evidence="9 10">
    <name type="scientific">Ceraceosorus bombacis</name>
    <dbReference type="NCBI Taxonomy" id="401625"/>
    <lineage>
        <taxon>Eukaryota</taxon>
        <taxon>Fungi</taxon>
        <taxon>Dikarya</taxon>
        <taxon>Basidiomycota</taxon>
        <taxon>Ustilaginomycotina</taxon>
        <taxon>Exobasidiomycetes</taxon>
        <taxon>Ceraceosorales</taxon>
        <taxon>Ceraceosoraceae</taxon>
        <taxon>Ceraceosorus</taxon>
    </lineage>
</organism>
<dbReference type="SMART" id="SM00297">
    <property type="entry name" value="BROMO"/>
    <property type="match status" value="1"/>
</dbReference>
<dbReference type="InterPro" id="IPR018359">
    <property type="entry name" value="Bromodomain_CS"/>
</dbReference>
<dbReference type="GO" id="GO:0006357">
    <property type="term" value="P:regulation of transcription by RNA polymerase II"/>
    <property type="evidence" value="ECO:0007669"/>
    <property type="project" value="TreeGrafter"/>
</dbReference>
<name>A0A0P1B9E3_9BASI</name>
<feature type="compositionally biased region" description="Acidic residues" evidence="7">
    <location>
        <begin position="282"/>
        <end position="293"/>
    </location>
</feature>
<evidence type="ECO:0000256" key="1">
    <source>
        <dbReference type="ARBA" id="ARBA00004123"/>
    </source>
</evidence>
<keyword evidence="10" id="KW-1185">Reference proteome</keyword>
<dbReference type="InterPro" id="IPR001487">
    <property type="entry name" value="Bromodomain"/>
</dbReference>
<dbReference type="Gene3D" id="1.10.20.10">
    <property type="entry name" value="Histone, subunit A"/>
    <property type="match status" value="1"/>
</dbReference>
<dbReference type="PROSITE" id="PS50014">
    <property type="entry name" value="BROMODOMAIN_2"/>
    <property type="match status" value="1"/>
</dbReference>
<comment type="subcellular location">
    <subcellularLocation>
        <location evidence="1">Nucleus</location>
    </subcellularLocation>
</comment>
<evidence type="ECO:0000256" key="5">
    <source>
        <dbReference type="ARBA" id="ARBA00023242"/>
    </source>
</evidence>
<dbReference type="SUPFAM" id="SSF47370">
    <property type="entry name" value="Bromodomain"/>
    <property type="match status" value="1"/>
</dbReference>
<feature type="domain" description="Bromo" evidence="8">
    <location>
        <begin position="13"/>
        <end position="83"/>
    </location>
</feature>
<evidence type="ECO:0000313" key="10">
    <source>
        <dbReference type="Proteomes" id="UP000054845"/>
    </source>
</evidence>
<evidence type="ECO:0000259" key="8">
    <source>
        <dbReference type="PROSITE" id="PS50014"/>
    </source>
</evidence>
<dbReference type="Pfam" id="PF07524">
    <property type="entry name" value="Bromo_TP"/>
    <property type="match status" value="1"/>
</dbReference>
<dbReference type="GO" id="GO:0006325">
    <property type="term" value="P:chromatin organization"/>
    <property type="evidence" value="ECO:0007669"/>
    <property type="project" value="UniProtKB-ARBA"/>
</dbReference>
<sequence length="631" mass="68940">MVEAMDRLVSELKMDENAKQFLTKVSKRDAPDYYEVIKQPMDLGTLQRNVRSSKYKKKDSFIRDLELIWKNCEFYNGPGHPITVSAHYLRNKAKQLLAYIHEGDEVGEAFREWERKGFDAAVAKGGLLGRLPLSVPTAMASLEAKDSTATGQEPGPSSKPFEARPAFKRTPSGMRKLLELEYAAALPSFEPATDQDAAWWAIAEEELISGAPSARASERLSFARGRTKTRRSLTAAFGGAAVISRNVGMLQKLRYTTSKFAALASHTDMDTPLPAWLASTSSDEEEEEEEDEMTGFTPPTRPSEPILRAGARKRRALGPPVLEDGANPSVGISSGAARRGLDIVAQTMSAHVGFESARTSALELISDLMEEYLSNIGRTLRLYADGYANEMSTEDLLRRNRAAYKDCLNASAVPMGDDAFFAPENDTLVSGAFADELGDDFFGFKAMGIEAETGMSGLSVPRKLFLAKDVQKAKRADVTQGGPNEDTLQYSPPQAYVPLTESAVSAQIGLLQPWYRELMRNRGRWRARSDAPRRELNGFAEATENGDVASEAEDRAEDGEVALSDDEQERQRFRIAPTGKMPKRQILGPTAAISLANGSATRPMAKAMNAKAGGASAEMTISGAARKRIKA</sequence>
<keyword evidence="2" id="KW-0805">Transcription regulation</keyword>
<evidence type="ECO:0000313" key="9">
    <source>
        <dbReference type="EMBL" id="CEH11711.1"/>
    </source>
</evidence>
<evidence type="ECO:0000256" key="7">
    <source>
        <dbReference type="SAM" id="MobiDB-lite"/>
    </source>
</evidence>
<reference evidence="9 10" key="1">
    <citation type="submission" date="2014-09" db="EMBL/GenBank/DDBJ databases">
        <authorList>
            <person name="Magalhaes I.L.F."/>
            <person name="Oliveira U."/>
            <person name="Santos F.R."/>
            <person name="Vidigal T.H.D.A."/>
            <person name="Brescovit A.D."/>
            <person name="Santos A.J."/>
        </authorList>
    </citation>
    <scope>NUCLEOTIDE SEQUENCE [LARGE SCALE GENOMIC DNA]</scope>
</reference>
<dbReference type="InterPro" id="IPR009072">
    <property type="entry name" value="Histone-fold"/>
</dbReference>
<dbReference type="Gene3D" id="1.20.920.10">
    <property type="entry name" value="Bromodomain-like"/>
    <property type="match status" value="1"/>
</dbReference>
<dbReference type="GO" id="GO:0046695">
    <property type="term" value="C:SLIK (SAGA-like) complex"/>
    <property type="evidence" value="ECO:0007669"/>
    <property type="project" value="InterPro"/>
</dbReference>
<dbReference type="Pfam" id="PF00439">
    <property type="entry name" value="Bromodomain"/>
    <property type="match status" value="1"/>
</dbReference>
<keyword evidence="3 6" id="KW-0103">Bromodomain</keyword>
<feature type="region of interest" description="Disordered" evidence="7">
    <location>
        <begin position="278"/>
        <end position="306"/>
    </location>
</feature>
<feature type="region of interest" description="Disordered" evidence="7">
    <location>
        <begin position="144"/>
        <end position="166"/>
    </location>
</feature>